<evidence type="ECO:0000313" key="2">
    <source>
        <dbReference type="Proteomes" id="UP000637002"/>
    </source>
</evidence>
<organism evidence="1 2">
    <name type="scientific">Chelatococcus reniformis</name>
    <dbReference type="NCBI Taxonomy" id="1494448"/>
    <lineage>
        <taxon>Bacteria</taxon>
        <taxon>Pseudomonadati</taxon>
        <taxon>Pseudomonadota</taxon>
        <taxon>Alphaproteobacteria</taxon>
        <taxon>Hyphomicrobiales</taxon>
        <taxon>Chelatococcaceae</taxon>
        <taxon>Chelatococcus</taxon>
    </lineage>
</organism>
<dbReference type="InterPro" id="IPR019587">
    <property type="entry name" value="Polyketide_cyclase/dehydratase"/>
</dbReference>
<dbReference type="AlphaFoldDB" id="A0A916UI73"/>
<dbReference type="InterPro" id="IPR023393">
    <property type="entry name" value="START-like_dom_sf"/>
</dbReference>
<keyword evidence="2" id="KW-1185">Reference proteome</keyword>
<sequence length="131" mass="14217">MVASIHKEIALDAAPETVWDVVRDVGAVHTRFAPGFVIDVTMEDGARLVTFGNGLVAREVIVDVDERLRRLAYSVRSERLSHHNASFQVVAAERGSRLVWIADVLPHEAAVQVGAMMEAGLVAAKTKLDCA</sequence>
<reference evidence="1" key="1">
    <citation type="journal article" date="2014" name="Int. J. Syst. Evol. Microbiol.">
        <title>Complete genome sequence of Corynebacterium casei LMG S-19264T (=DSM 44701T), isolated from a smear-ripened cheese.</title>
        <authorList>
            <consortium name="US DOE Joint Genome Institute (JGI-PGF)"/>
            <person name="Walter F."/>
            <person name="Albersmeier A."/>
            <person name="Kalinowski J."/>
            <person name="Ruckert C."/>
        </authorList>
    </citation>
    <scope>NUCLEOTIDE SEQUENCE</scope>
    <source>
        <strain evidence="1">CGMCC 1.12919</strain>
    </source>
</reference>
<reference evidence="1" key="2">
    <citation type="submission" date="2020-09" db="EMBL/GenBank/DDBJ databases">
        <authorList>
            <person name="Sun Q."/>
            <person name="Zhou Y."/>
        </authorList>
    </citation>
    <scope>NUCLEOTIDE SEQUENCE</scope>
    <source>
        <strain evidence="1">CGMCC 1.12919</strain>
    </source>
</reference>
<dbReference type="SUPFAM" id="SSF55961">
    <property type="entry name" value="Bet v1-like"/>
    <property type="match status" value="1"/>
</dbReference>
<dbReference type="CDD" id="cd07821">
    <property type="entry name" value="PYR_PYL_RCAR_like"/>
    <property type="match status" value="1"/>
</dbReference>
<dbReference type="Gene3D" id="3.30.530.20">
    <property type="match status" value="1"/>
</dbReference>
<protein>
    <recommendedName>
        <fullName evidence="3">MxaD family protein</fullName>
    </recommendedName>
</protein>
<dbReference type="Pfam" id="PF10604">
    <property type="entry name" value="Polyketide_cyc2"/>
    <property type="match status" value="1"/>
</dbReference>
<dbReference type="EMBL" id="BMGG01000006">
    <property type="protein sequence ID" value="GGC73118.1"/>
    <property type="molecule type" value="Genomic_DNA"/>
</dbReference>
<proteinExistence type="predicted"/>
<accession>A0A916UI73</accession>
<evidence type="ECO:0000313" key="1">
    <source>
        <dbReference type="EMBL" id="GGC73118.1"/>
    </source>
</evidence>
<comment type="caution">
    <text evidence="1">The sequence shown here is derived from an EMBL/GenBank/DDBJ whole genome shotgun (WGS) entry which is preliminary data.</text>
</comment>
<evidence type="ECO:0008006" key="3">
    <source>
        <dbReference type="Google" id="ProtNLM"/>
    </source>
</evidence>
<dbReference type="Proteomes" id="UP000637002">
    <property type="component" value="Unassembled WGS sequence"/>
</dbReference>
<gene>
    <name evidence="1" type="ORF">GCM10010994_34390</name>
</gene>
<name>A0A916UI73_9HYPH</name>